<dbReference type="InterPro" id="IPR025667">
    <property type="entry name" value="SprB_repeat"/>
</dbReference>
<dbReference type="GO" id="GO:0046872">
    <property type="term" value="F:metal ion binding"/>
    <property type="evidence" value="ECO:0007669"/>
    <property type="project" value="UniProtKB-KW"/>
</dbReference>
<accession>A0A916Z135</accession>
<sequence>MQVHQTVLTHYRFFITTFLSVIISFLTFAQNETPDLFIPPTHARTSAIKAERGEKRAAMMQLNINLKTGEKLRLPSEINLNLFDNLKIPVKLDPARKTTYKNLEVYRGRSNDTKFSHLAHYRDVVIIYNPASNKIVIQLNTSKGAFEIKPLTNTDDYRITEWAQNNDFCEKTAFESKDNLIAAASGCEEKDASGKYVADLFVGYSYAAAAIAGDIDAHALSLVEMVNNGLSNSLVTNIYVRLVGTGIDSHNPGIVTSVLSDVYTWFADEIALTAPDFVASIQVPTGAVNEAGGWAGVGGYSSVNSIDGAAAVFRHEIGHNIGSSHCTPGILPYAAGYDNGNSRTHMCGNSVNFYSTPLVVDNLNLPLGNASTADNARVWRERAATVSSKRKHTIRYDANDQGCVTNFVNGTYHIQNVNSGKYIGTSGASTASGTNLVLADSSANTRWNLYHLGDNVFKIVMNQNASRSIDVPGGSTSAGTALIIWSAANSSNQQFILESLGSNNYKIKPLNGLCFQVANDGTTNGNNVVQNNCTTGNSGVWKLIPVASNKLNVTVNTTEVACFGTNTGSATVLATGGTGNYTFSWSNGTTESTANNLSAGNYTVTVSDGVTSIPYAFAVKQKDKFSINVTTQMTTLSPTGSASATVSGGTAPYTFQWSGGTAVGQSTSQLLAGVYTLTVTDQTNCSFQKEFYIACSDYKKSCNDGNPNTIGDYINESCNCVGTTVVCSPTRENVTLNKPATQVSTYGSADASRAVDGNKDGNYDNGSVAHTDALAANDWWQVDLGQVVKISDAVIWNRTDCCESRMDSIYVFISSSPFSSTNLATTLADPNIWRVKLDGRKAPNVVFSPNTDGRYLRIQNSKVGATSLNIAEVEVFSCGAPLTTALTANPLTGTTWEVKGKIKRIGSTISEVYIEHGNGNFNNTDLVTISNINQKDSVLVFKNFDIAANTNYQFRLKTVTPQGTYYSNSYNFSVNQNYCTPTISGGFTWYKRASKIKYKSTEYSIGSVEYTDKYNTLLDSLQMNTTYSIDCSTPDAGWTNLSYNIYIDLNNDKRFDGYNELVGKASPAGQMTTVSFKIPDADIKVGEPLRMRIQGYESSGATSCTAQKGNFIDFKVVIKDAACSLGGQISTLYRDQDGDGFGDATQSIYGNCANSTGYVKNKTDFNDTDATIYPNAPELCDGKDNNGNGQIDENGVPALQNILFSNQVLSSGTNRAAVNIQTEQGVSIPTGANVNFFSVKTINLLPGTTISSGAVFRAEIKVGCGN</sequence>
<dbReference type="InterPro" id="IPR051941">
    <property type="entry name" value="BG_Antigen-Binding_Lectin"/>
</dbReference>
<evidence type="ECO:0000313" key="10">
    <source>
        <dbReference type="EMBL" id="GGD69380.1"/>
    </source>
</evidence>
<reference evidence="10" key="2">
    <citation type="submission" date="2020-09" db="EMBL/GenBank/DDBJ databases">
        <authorList>
            <person name="Sun Q."/>
            <person name="Zhou Y."/>
        </authorList>
    </citation>
    <scope>NUCLEOTIDE SEQUENCE</scope>
    <source>
        <strain evidence="10">CGMCC 1.15958</strain>
    </source>
</reference>
<comment type="subunit">
    <text evidence="3">Homotrimer.</text>
</comment>
<dbReference type="InterPro" id="IPR021655">
    <property type="entry name" value="Put_metal-bd"/>
</dbReference>
<dbReference type="InterPro" id="IPR035992">
    <property type="entry name" value="Ricin_B-like_lectins"/>
</dbReference>
<dbReference type="GO" id="GO:0042806">
    <property type="term" value="F:fucose binding"/>
    <property type="evidence" value="ECO:0007669"/>
    <property type="project" value="UniProtKB-ARBA"/>
</dbReference>
<comment type="caution">
    <text evidence="10">The sequence shown here is derived from an EMBL/GenBank/DDBJ whole genome shotgun (WGS) entry which is preliminary data.</text>
</comment>
<dbReference type="PROSITE" id="PS50231">
    <property type="entry name" value="RICIN_B_LECTIN"/>
    <property type="match status" value="1"/>
</dbReference>
<reference evidence="10" key="1">
    <citation type="journal article" date="2014" name="Int. J. Syst. Evol. Microbiol.">
        <title>Complete genome sequence of Corynebacterium casei LMG S-19264T (=DSM 44701T), isolated from a smear-ripened cheese.</title>
        <authorList>
            <consortium name="US DOE Joint Genome Institute (JGI-PGF)"/>
            <person name="Walter F."/>
            <person name="Albersmeier A."/>
            <person name="Kalinowski J."/>
            <person name="Ruckert C."/>
        </authorList>
    </citation>
    <scope>NUCLEOTIDE SEQUENCE</scope>
    <source>
        <strain evidence="10">CGMCC 1.15958</strain>
    </source>
</reference>
<dbReference type="Pfam" id="PF20009">
    <property type="entry name" value="GEVED"/>
    <property type="match status" value="1"/>
</dbReference>
<evidence type="ECO:0000256" key="8">
    <source>
        <dbReference type="SAM" id="Phobius"/>
    </source>
</evidence>
<organism evidence="10 11">
    <name type="scientific">Emticicia aquatilis</name>
    <dbReference type="NCBI Taxonomy" id="1537369"/>
    <lineage>
        <taxon>Bacteria</taxon>
        <taxon>Pseudomonadati</taxon>
        <taxon>Bacteroidota</taxon>
        <taxon>Cytophagia</taxon>
        <taxon>Cytophagales</taxon>
        <taxon>Leadbetterellaceae</taxon>
        <taxon>Emticicia</taxon>
    </lineage>
</organism>
<dbReference type="Pfam" id="PF13573">
    <property type="entry name" value="SprB"/>
    <property type="match status" value="2"/>
</dbReference>
<dbReference type="SMART" id="SM00458">
    <property type="entry name" value="RICIN"/>
    <property type="match status" value="1"/>
</dbReference>
<evidence type="ECO:0000313" key="11">
    <source>
        <dbReference type="Proteomes" id="UP000609064"/>
    </source>
</evidence>
<keyword evidence="8" id="KW-0812">Transmembrane</keyword>
<dbReference type="Gene3D" id="2.60.120.260">
    <property type="entry name" value="Galactose-binding domain-like"/>
    <property type="match status" value="1"/>
</dbReference>
<dbReference type="Pfam" id="PF14200">
    <property type="entry name" value="RicinB_lectin_2"/>
    <property type="match status" value="1"/>
</dbReference>
<dbReference type="AlphaFoldDB" id="A0A916Z135"/>
<evidence type="ECO:0000256" key="5">
    <source>
        <dbReference type="ARBA" id="ARBA00022734"/>
    </source>
</evidence>
<dbReference type="Gene3D" id="2.80.10.50">
    <property type="match status" value="2"/>
</dbReference>
<dbReference type="Gene3D" id="2.40.10.10">
    <property type="entry name" value="Trypsin-like serine proteases"/>
    <property type="match status" value="1"/>
</dbReference>
<feature type="domain" description="F5/8 type C" evidence="9">
    <location>
        <begin position="718"/>
        <end position="878"/>
    </location>
</feature>
<evidence type="ECO:0000256" key="7">
    <source>
        <dbReference type="ARBA" id="ARBA00023157"/>
    </source>
</evidence>
<keyword evidence="8" id="KW-1133">Transmembrane helix</keyword>
<dbReference type="EMBL" id="BMKK01000008">
    <property type="protein sequence ID" value="GGD69380.1"/>
    <property type="molecule type" value="Genomic_DNA"/>
</dbReference>
<evidence type="ECO:0000256" key="1">
    <source>
        <dbReference type="ARBA" id="ARBA00002219"/>
    </source>
</evidence>
<dbReference type="InterPro" id="IPR000772">
    <property type="entry name" value="Ricin_B_lectin"/>
</dbReference>
<evidence type="ECO:0000256" key="4">
    <source>
        <dbReference type="ARBA" id="ARBA00022723"/>
    </source>
</evidence>
<dbReference type="SUPFAM" id="SSF49785">
    <property type="entry name" value="Galactose-binding domain-like"/>
    <property type="match status" value="1"/>
</dbReference>
<dbReference type="PANTHER" id="PTHR45713:SF6">
    <property type="entry name" value="F5_8 TYPE C DOMAIN-CONTAINING PROTEIN"/>
    <property type="match status" value="1"/>
</dbReference>
<dbReference type="InterPro" id="IPR006585">
    <property type="entry name" value="FTP1"/>
</dbReference>
<feature type="transmembrane region" description="Helical" evidence="8">
    <location>
        <begin position="12"/>
        <end position="29"/>
    </location>
</feature>
<dbReference type="Pfam" id="PF11617">
    <property type="entry name" value="Cu-binding_MopE"/>
    <property type="match status" value="1"/>
</dbReference>
<dbReference type="CDD" id="cd00161">
    <property type="entry name" value="beta-trefoil_Ricin-like"/>
    <property type="match status" value="1"/>
</dbReference>
<comment type="function">
    <text evidence="1">Acts as a defensive agent. Recognizes blood group fucosylated oligosaccharides including A, B, H and Lewis B-type antigens. Does not recognize Lewis A antigen and has low affinity for monovalent haptens.</text>
</comment>
<dbReference type="GO" id="GO:0010185">
    <property type="term" value="P:regulation of cellular defense response"/>
    <property type="evidence" value="ECO:0007669"/>
    <property type="project" value="UniProtKB-ARBA"/>
</dbReference>
<name>A0A916Z135_9BACT</name>
<evidence type="ECO:0000256" key="2">
    <source>
        <dbReference type="ARBA" id="ARBA00010147"/>
    </source>
</evidence>
<dbReference type="InterPro" id="IPR045474">
    <property type="entry name" value="GEVED"/>
</dbReference>
<evidence type="ECO:0000259" key="9">
    <source>
        <dbReference type="PROSITE" id="PS50022"/>
    </source>
</evidence>
<dbReference type="PROSITE" id="PS50022">
    <property type="entry name" value="FA58C_3"/>
    <property type="match status" value="1"/>
</dbReference>
<proteinExistence type="inferred from homology"/>
<dbReference type="SUPFAM" id="SSF55486">
    <property type="entry name" value="Metalloproteases ('zincins'), catalytic domain"/>
    <property type="match status" value="1"/>
</dbReference>
<dbReference type="InterPro" id="IPR043504">
    <property type="entry name" value="Peptidase_S1_PA_chymotrypsin"/>
</dbReference>
<dbReference type="Proteomes" id="UP000609064">
    <property type="component" value="Unassembled WGS sequence"/>
</dbReference>
<gene>
    <name evidence="10" type="ORF">GCM10011514_36860</name>
</gene>
<dbReference type="InterPro" id="IPR000421">
    <property type="entry name" value="FA58C"/>
</dbReference>
<keyword evidence="6" id="KW-0106">Calcium</keyword>
<dbReference type="SUPFAM" id="SSF50370">
    <property type="entry name" value="Ricin B-like lectins"/>
    <property type="match status" value="1"/>
</dbReference>
<keyword evidence="5" id="KW-0430">Lectin</keyword>
<dbReference type="InterPro" id="IPR008979">
    <property type="entry name" value="Galactose-bd-like_sf"/>
</dbReference>
<evidence type="ECO:0000256" key="3">
    <source>
        <dbReference type="ARBA" id="ARBA00011233"/>
    </source>
</evidence>
<dbReference type="PANTHER" id="PTHR45713">
    <property type="entry name" value="FTP DOMAIN-CONTAINING PROTEIN"/>
    <property type="match status" value="1"/>
</dbReference>
<dbReference type="RefSeq" id="WP_188768118.1">
    <property type="nucleotide sequence ID" value="NZ_BMKK01000008.1"/>
</dbReference>
<keyword evidence="8" id="KW-0472">Membrane</keyword>
<keyword evidence="11" id="KW-1185">Reference proteome</keyword>
<dbReference type="SMART" id="SM00607">
    <property type="entry name" value="FTP"/>
    <property type="match status" value="1"/>
</dbReference>
<evidence type="ECO:0000256" key="6">
    <source>
        <dbReference type="ARBA" id="ARBA00022837"/>
    </source>
</evidence>
<comment type="similarity">
    <text evidence="2">Belongs to the fucolectin family.</text>
</comment>
<protein>
    <recommendedName>
        <fullName evidence="9">F5/8 type C domain-containing protein</fullName>
    </recommendedName>
</protein>
<keyword evidence="4" id="KW-0479">Metal-binding</keyword>
<keyword evidence="7" id="KW-1015">Disulfide bond</keyword>
<dbReference type="Pfam" id="PF22633">
    <property type="entry name" value="F5_F8_type_C_2"/>
    <property type="match status" value="1"/>
</dbReference>